<dbReference type="PROSITE" id="PS51375">
    <property type="entry name" value="PPR"/>
    <property type="match status" value="2"/>
</dbReference>
<dbReference type="InterPro" id="IPR000873">
    <property type="entry name" value="AMP-dep_synth/lig_dom"/>
</dbReference>
<feature type="repeat" description="PPR" evidence="8">
    <location>
        <begin position="683"/>
        <end position="717"/>
    </location>
</feature>
<evidence type="ECO:0000256" key="6">
    <source>
        <dbReference type="ARBA" id="ARBA00022741"/>
    </source>
</evidence>
<feature type="domain" description="AMP-dependent synthetase/ligase" evidence="9">
    <location>
        <begin position="20"/>
        <end position="410"/>
    </location>
</feature>
<evidence type="ECO:0000256" key="3">
    <source>
        <dbReference type="ARBA" id="ARBA00022490"/>
    </source>
</evidence>
<evidence type="ECO:0000256" key="4">
    <source>
        <dbReference type="ARBA" id="ARBA00022598"/>
    </source>
</evidence>
<dbReference type="GO" id="GO:0016874">
    <property type="term" value="F:ligase activity"/>
    <property type="evidence" value="ECO:0007669"/>
    <property type="project" value="UniProtKB-KW"/>
</dbReference>
<dbReference type="InterPro" id="IPR011990">
    <property type="entry name" value="TPR-like_helical_dom_sf"/>
</dbReference>
<evidence type="ECO:0000256" key="8">
    <source>
        <dbReference type="PROSITE-ProRule" id="PRU00708"/>
    </source>
</evidence>
<evidence type="ECO:0000313" key="11">
    <source>
        <dbReference type="EMBL" id="KAH7519841.1"/>
    </source>
</evidence>
<dbReference type="PROSITE" id="PS00455">
    <property type="entry name" value="AMP_BINDING"/>
    <property type="match status" value="1"/>
</dbReference>
<dbReference type="InterPro" id="IPR025110">
    <property type="entry name" value="AMP-bd_C"/>
</dbReference>
<feature type="repeat" description="PPR" evidence="8">
    <location>
        <begin position="560"/>
        <end position="594"/>
    </location>
</feature>
<dbReference type="InterPro" id="IPR002885">
    <property type="entry name" value="PPR_rpt"/>
</dbReference>
<dbReference type="EMBL" id="JAEACU010000008">
    <property type="protein sequence ID" value="KAH7519841.1"/>
    <property type="molecule type" value="Genomic_DNA"/>
</dbReference>
<dbReference type="InterPro" id="IPR042099">
    <property type="entry name" value="ANL_N_sf"/>
</dbReference>
<dbReference type="Proteomes" id="UP000813462">
    <property type="component" value="Unassembled WGS sequence"/>
</dbReference>
<sequence>MKGVLRCSANYIPLSPISFLERAALLYGDKVSIIYQNIRFSWKETHQRCLDFASALVQLGISPLDVVAAFAPNVPAMYELHFGVPMAGAVLSALNTKLDPTMLAVKLEQLEAKIILVHHQFVDVVLKALDKLRKRKFKLPTLVLIPEEEFDYQTPTPINAADLPTGSLNYNQLLEMGKLDDQFEIIRPNNECDPITVNYTSGSTGDPKGAVYSHRAVYLNSLAAIFNFNMEMTQKPVFLWTVDMFRCSGWCYTWAIAALGGTNVCLTTLSAKVIFEAIALHKVTHLCGKPIILNIIADASDTDQLIPLPSRVEIIVAGALPAPKILMTVMEMGFNISHGYGMTEVLGPAIVTPWKPDEDHHLSNYSNGVHNVMLEGIDVKDSNTMESVPFDGKTMGEIMFRSNTVMLGYLKNSEATQEAFRDGWYRTGDLGIRHPDGHIQMKDRAKDIILSKGEAISTLEVEAVLLSNPKVMEAAVVGQNEVAFAFVKLKEGCFASSKEIIKFCSENLPAFMVPRDVIFGDLPANSTGKVQKSVLRERVNFIESQDRLLPWNGQRKLVDDVGAHNSLIDANCEFGRFDVAYSLLGEMKEAGISLVTYNSLIGGWSNQEGLDGFAYFTVISALLKTQVLRMPKIKEINEAGLHIDQHTKIIIINVFCKVGLIDQALGCLELMMSWNTEECHSNCSVAFNCVIDGLCKHGRIDEAMEFLESMEKKDCNRLTAMVNNLCKSNKFLTAFQLMLDCSRNGMRIPKSTQRAVLDGINRNSGES</sequence>
<organism evidence="11 12">
    <name type="scientific">Ziziphus jujuba var. spinosa</name>
    <dbReference type="NCBI Taxonomy" id="714518"/>
    <lineage>
        <taxon>Eukaryota</taxon>
        <taxon>Viridiplantae</taxon>
        <taxon>Streptophyta</taxon>
        <taxon>Embryophyta</taxon>
        <taxon>Tracheophyta</taxon>
        <taxon>Spermatophyta</taxon>
        <taxon>Magnoliopsida</taxon>
        <taxon>eudicotyledons</taxon>
        <taxon>Gunneridae</taxon>
        <taxon>Pentapetalae</taxon>
        <taxon>rosids</taxon>
        <taxon>fabids</taxon>
        <taxon>Rosales</taxon>
        <taxon>Rhamnaceae</taxon>
        <taxon>Paliureae</taxon>
        <taxon>Ziziphus</taxon>
    </lineage>
</organism>
<keyword evidence="6" id="KW-0547">Nucleotide-binding</keyword>
<keyword evidence="7" id="KW-0067">ATP-binding</keyword>
<evidence type="ECO:0000259" key="9">
    <source>
        <dbReference type="Pfam" id="PF00501"/>
    </source>
</evidence>
<proteinExistence type="inferred from homology"/>
<evidence type="ECO:0000313" key="12">
    <source>
        <dbReference type="Proteomes" id="UP000813462"/>
    </source>
</evidence>
<dbReference type="Pfam" id="PF13193">
    <property type="entry name" value="AMP-binding_C"/>
    <property type="match status" value="1"/>
</dbReference>
<comment type="subcellular location">
    <subcellularLocation>
        <location evidence="1">Cytoplasm</location>
        <location evidence="1">Cytosol</location>
    </subcellularLocation>
</comment>
<keyword evidence="4" id="KW-0436">Ligase</keyword>
<dbReference type="AlphaFoldDB" id="A0A978UXX5"/>
<gene>
    <name evidence="11" type="ORF">FEM48_Zijuj08G0080000</name>
</gene>
<keyword evidence="5" id="KW-0677">Repeat</keyword>
<keyword evidence="3" id="KW-0963">Cytoplasm</keyword>
<evidence type="ECO:0000259" key="10">
    <source>
        <dbReference type="Pfam" id="PF13193"/>
    </source>
</evidence>
<dbReference type="PANTHER" id="PTHR43859">
    <property type="entry name" value="ACYL-ACTIVATING ENZYME"/>
    <property type="match status" value="1"/>
</dbReference>
<name>A0A978UXX5_ZIZJJ</name>
<dbReference type="SUPFAM" id="SSF56801">
    <property type="entry name" value="Acetyl-CoA synthetase-like"/>
    <property type="match status" value="1"/>
</dbReference>
<reference evidence="11" key="1">
    <citation type="journal article" date="2021" name="Front. Plant Sci.">
        <title>Chromosome-Scale Genome Assembly for Chinese Sour Jujube and Insights Into Its Genome Evolution and Domestication Signature.</title>
        <authorList>
            <person name="Shen L.-Y."/>
            <person name="Luo H."/>
            <person name="Wang X.-L."/>
            <person name="Wang X.-M."/>
            <person name="Qiu X.-J."/>
            <person name="Liu H."/>
            <person name="Zhou S.-S."/>
            <person name="Jia K.-H."/>
            <person name="Nie S."/>
            <person name="Bao Y.-T."/>
            <person name="Zhang R.-G."/>
            <person name="Yun Q.-Z."/>
            <person name="Chai Y.-H."/>
            <person name="Lu J.-Y."/>
            <person name="Li Y."/>
            <person name="Zhao S.-W."/>
            <person name="Mao J.-F."/>
            <person name="Jia S.-G."/>
            <person name="Mao Y.-M."/>
        </authorList>
    </citation>
    <scope>NUCLEOTIDE SEQUENCE</scope>
    <source>
        <strain evidence="11">AT0</strain>
        <tissue evidence="11">Leaf</tissue>
    </source>
</reference>
<dbReference type="Pfam" id="PF12854">
    <property type="entry name" value="PPR_1"/>
    <property type="match status" value="1"/>
</dbReference>
<evidence type="ECO:0000256" key="5">
    <source>
        <dbReference type="ARBA" id="ARBA00022737"/>
    </source>
</evidence>
<comment type="similarity">
    <text evidence="2">Belongs to the ATP-dependent AMP-binding enzyme family.</text>
</comment>
<evidence type="ECO:0000256" key="7">
    <source>
        <dbReference type="ARBA" id="ARBA00022840"/>
    </source>
</evidence>
<dbReference type="NCBIfam" id="TIGR00756">
    <property type="entry name" value="PPR"/>
    <property type="match status" value="2"/>
</dbReference>
<dbReference type="PANTHER" id="PTHR43859:SF11">
    <property type="entry name" value="4-COUMARATE--COA LIGASE"/>
    <property type="match status" value="1"/>
</dbReference>
<dbReference type="CDD" id="cd12118">
    <property type="entry name" value="ttLC_FACS_AEE21_like"/>
    <property type="match status" value="1"/>
</dbReference>
<dbReference type="GO" id="GO:0005829">
    <property type="term" value="C:cytosol"/>
    <property type="evidence" value="ECO:0007669"/>
    <property type="project" value="UniProtKB-SubCell"/>
</dbReference>
<accession>A0A978UXX5</accession>
<comment type="caution">
    <text evidence="11">The sequence shown here is derived from an EMBL/GenBank/DDBJ whole genome shotgun (WGS) entry which is preliminary data.</text>
</comment>
<dbReference type="Gene3D" id="3.30.300.30">
    <property type="match status" value="1"/>
</dbReference>
<evidence type="ECO:0000256" key="2">
    <source>
        <dbReference type="ARBA" id="ARBA00006432"/>
    </source>
</evidence>
<dbReference type="InterPro" id="IPR045851">
    <property type="entry name" value="AMP-bd_C_sf"/>
</dbReference>
<evidence type="ECO:0008006" key="13">
    <source>
        <dbReference type="Google" id="ProtNLM"/>
    </source>
</evidence>
<dbReference type="Pfam" id="PF00501">
    <property type="entry name" value="AMP-binding"/>
    <property type="match status" value="1"/>
</dbReference>
<evidence type="ECO:0000256" key="1">
    <source>
        <dbReference type="ARBA" id="ARBA00004514"/>
    </source>
</evidence>
<dbReference type="Pfam" id="PF01535">
    <property type="entry name" value="PPR"/>
    <property type="match status" value="2"/>
</dbReference>
<dbReference type="Gene3D" id="1.25.40.10">
    <property type="entry name" value="Tetratricopeptide repeat domain"/>
    <property type="match status" value="2"/>
</dbReference>
<dbReference type="InterPro" id="IPR020845">
    <property type="entry name" value="AMP-binding_CS"/>
</dbReference>
<dbReference type="Gene3D" id="3.40.50.12780">
    <property type="entry name" value="N-terminal domain of ligase-like"/>
    <property type="match status" value="1"/>
</dbReference>
<protein>
    <recommendedName>
        <fullName evidence="13">Acyl-activating enzyme 1, peroxisomal</fullName>
    </recommendedName>
</protein>
<feature type="domain" description="AMP-binding enzyme C-terminal" evidence="10">
    <location>
        <begin position="460"/>
        <end position="529"/>
    </location>
</feature>
<dbReference type="GO" id="GO:0005524">
    <property type="term" value="F:ATP binding"/>
    <property type="evidence" value="ECO:0007669"/>
    <property type="project" value="UniProtKB-KW"/>
</dbReference>